<keyword evidence="7" id="KW-0539">Nucleus</keyword>
<dbReference type="GeneID" id="102806239"/>
<dbReference type="Pfam" id="PF11277">
    <property type="entry name" value="Med24_N"/>
    <property type="match status" value="1"/>
</dbReference>
<keyword evidence="4" id="KW-0805">Transcription regulation</keyword>
<evidence type="ECO:0000313" key="9">
    <source>
        <dbReference type="Proteomes" id="UP000694865"/>
    </source>
</evidence>
<dbReference type="Proteomes" id="UP000694865">
    <property type="component" value="Unplaced"/>
</dbReference>
<comment type="similarity">
    <text evidence="2">Belongs to the Mediator complex subunit 24 family.</text>
</comment>
<keyword evidence="5" id="KW-0010">Activator</keyword>
<evidence type="ECO:0000256" key="1">
    <source>
        <dbReference type="ARBA" id="ARBA00004123"/>
    </source>
</evidence>
<evidence type="ECO:0000256" key="5">
    <source>
        <dbReference type="ARBA" id="ARBA00023159"/>
    </source>
</evidence>
<dbReference type="RefSeq" id="XP_006817634.1">
    <property type="nucleotide sequence ID" value="XM_006817571.1"/>
</dbReference>
<evidence type="ECO:0000256" key="8">
    <source>
        <dbReference type="ARBA" id="ARBA00031960"/>
    </source>
</evidence>
<evidence type="ECO:0000256" key="6">
    <source>
        <dbReference type="ARBA" id="ARBA00023163"/>
    </source>
</evidence>
<sequence length="436" mass="48501">MVVTAYNIVKRFVTTESILPEKRKSDQSATKKLPDNIIDYVKYYKTTLDADYSKSQEALLGVLGHMMSGKSFELILAAAAATGKLKKFAAKLIKFNEVAKQTSGEGSKASYTRALLYDISFLMLCHIAQLYGVEMVTANGGDSFFENWATHCLPDDNGPKPLEMALKPEQSKKMVDNVRSRMCCIPVCIGAWLCSYINILGAAEKSRPIQLLQMFMVPLGGEPAMQFYNERNLLMTNIIKKMCSNCLDSWPSGTSSSLDSTFTIPLTTPTSIVAKDVFAKVLEAGCVDKTVLAAMDQIINVSGVQWFCEKMVNHLLSLQRKDELQSAVEIMIALFQVDIEQLTLALIRTVLTQILNDPSQWQRLSDPQGHALATFSVWCVASAQMSQDSYREVRSKENSFKPLRGRKRGFVDRDEGGFKLRRVLSTADQDSTTTLA</sequence>
<dbReference type="PANTHER" id="PTHR12898:SF1">
    <property type="entry name" value="MEDIATOR OF RNA POLYMERASE II TRANSCRIPTION SUBUNIT 24"/>
    <property type="match status" value="1"/>
</dbReference>
<keyword evidence="6" id="KW-0804">Transcription</keyword>
<reference evidence="10" key="1">
    <citation type="submission" date="2025-08" db="UniProtKB">
        <authorList>
            <consortium name="RefSeq"/>
        </authorList>
    </citation>
    <scope>IDENTIFICATION</scope>
    <source>
        <tissue evidence="10">Testes</tissue>
    </source>
</reference>
<dbReference type="PANTHER" id="PTHR12898">
    <property type="entry name" value="MEDIATOR OF RNA POLYMERASE II TRANSCRIPTION SUBUNIT 24"/>
    <property type="match status" value="1"/>
</dbReference>
<keyword evidence="9" id="KW-1185">Reference proteome</keyword>
<comment type="subcellular location">
    <subcellularLocation>
        <location evidence="1">Nucleus</location>
    </subcellularLocation>
</comment>
<dbReference type="InterPro" id="IPR021429">
    <property type="entry name" value="Mediator_Med24"/>
</dbReference>
<evidence type="ECO:0000256" key="2">
    <source>
        <dbReference type="ARBA" id="ARBA00007864"/>
    </source>
</evidence>
<evidence type="ECO:0000256" key="7">
    <source>
        <dbReference type="ARBA" id="ARBA00023242"/>
    </source>
</evidence>
<feature type="non-terminal residue" evidence="10">
    <location>
        <position position="436"/>
    </location>
</feature>
<protein>
    <recommendedName>
        <fullName evidence="3">Mediator of RNA polymerase II transcription subunit 24</fullName>
    </recommendedName>
    <alternativeName>
        <fullName evidence="8">Mediator complex subunit 24</fullName>
    </alternativeName>
</protein>
<evidence type="ECO:0000256" key="3">
    <source>
        <dbReference type="ARBA" id="ARBA00019693"/>
    </source>
</evidence>
<organism evidence="9 10">
    <name type="scientific">Saccoglossus kowalevskii</name>
    <name type="common">Acorn worm</name>
    <dbReference type="NCBI Taxonomy" id="10224"/>
    <lineage>
        <taxon>Eukaryota</taxon>
        <taxon>Metazoa</taxon>
        <taxon>Hemichordata</taxon>
        <taxon>Enteropneusta</taxon>
        <taxon>Harrimaniidae</taxon>
        <taxon>Saccoglossus</taxon>
    </lineage>
</organism>
<evidence type="ECO:0000313" key="10">
    <source>
        <dbReference type="RefSeq" id="XP_006817634.1"/>
    </source>
</evidence>
<name>A0ABM0MC93_SACKO</name>
<proteinExistence type="inferred from homology"/>
<evidence type="ECO:0000256" key="4">
    <source>
        <dbReference type="ARBA" id="ARBA00023015"/>
    </source>
</evidence>
<accession>A0ABM0MC93</accession>
<gene>
    <name evidence="10" type="primary">LOC102806239</name>
</gene>